<sequence length="198" mass="22553">MHNEHNENEKHNELNVVNVFEPQVNHGFVLTEKEREEIEGEKHHYEDARAASIEALKIVQKNRGWVEDGAIHAIADVLGIPASDVEGVATFYSQIFRQPVGRHIIRYCDSVVCHITGYQGLEAEIIKQLNIRPGQTTADGRFTLLPTCCLGNCDKGPTMMIDDDTHSYVQPENIQKLLEQYPWQILLIQWSVLLKLIL</sequence>
<dbReference type="Pfam" id="PF01257">
    <property type="entry name" value="2Fe-2S_thioredx"/>
    <property type="match status" value="1"/>
</dbReference>
<evidence type="ECO:0000256" key="6">
    <source>
        <dbReference type="ARBA" id="ARBA00023004"/>
    </source>
</evidence>
<evidence type="ECO:0000256" key="4">
    <source>
        <dbReference type="ARBA" id="ARBA00022719"/>
    </source>
</evidence>
<organism evidence="13 14">
    <name type="scientific">Providencia rettgeri</name>
    <dbReference type="NCBI Taxonomy" id="587"/>
    <lineage>
        <taxon>Bacteria</taxon>
        <taxon>Pseudomonadati</taxon>
        <taxon>Pseudomonadota</taxon>
        <taxon>Gammaproteobacteria</taxon>
        <taxon>Enterobacterales</taxon>
        <taxon>Morganellaceae</taxon>
        <taxon>Providencia</taxon>
    </lineage>
</organism>
<dbReference type="InterPro" id="IPR042128">
    <property type="entry name" value="NuoE_dom"/>
</dbReference>
<dbReference type="InterPro" id="IPR041921">
    <property type="entry name" value="NuoE_N"/>
</dbReference>
<dbReference type="Proteomes" id="UP000682358">
    <property type="component" value="Chromosome"/>
</dbReference>
<evidence type="ECO:0000256" key="5">
    <source>
        <dbReference type="ARBA" id="ARBA00022723"/>
    </source>
</evidence>
<keyword evidence="13" id="KW-0560">Oxidoreductase</keyword>
<dbReference type="Gene3D" id="3.40.30.10">
    <property type="entry name" value="Glutaredoxin"/>
    <property type="match status" value="1"/>
</dbReference>
<accession>A0AAJ4TJS9</accession>
<dbReference type="CDD" id="cd03064">
    <property type="entry name" value="TRX_Fd_NuoE"/>
    <property type="match status" value="1"/>
</dbReference>
<dbReference type="GO" id="GO:0046872">
    <property type="term" value="F:metal ion binding"/>
    <property type="evidence" value="ECO:0007669"/>
    <property type="project" value="UniProtKB-KW"/>
</dbReference>
<keyword evidence="5" id="KW-0479">Metal-binding</keyword>
<dbReference type="SUPFAM" id="SSF52833">
    <property type="entry name" value="Thioredoxin-like"/>
    <property type="match status" value="1"/>
</dbReference>
<dbReference type="Gene3D" id="1.10.10.1590">
    <property type="entry name" value="NADH-quinone oxidoreductase subunit E"/>
    <property type="match status" value="1"/>
</dbReference>
<proteinExistence type="inferred from homology"/>
<dbReference type="PANTHER" id="PTHR10371">
    <property type="entry name" value="NADH DEHYDROGENASE UBIQUINONE FLAVOPROTEIN 2, MITOCHONDRIAL"/>
    <property type="match status" value="1"/>
</dbReference>
<comment type="similarity">
    <text evidence="1">Belongs to the complex I 24 kDa subunit family.</text>
</comment>
<dbReference type="InterPro" id="IPR002023">
    <property type="entry name" value="NuoE-like"/>
</dbReference>
<dbReference type="NCBIfam" id="TIGR01958">
    <property type="entry name" value="nuoE_fam"/>
    <property type="match status" value="1"/>
</dbReference>
<evidence type="ECO:0000313" key="14">
    <source>
        <dbReference type="Proteomes" id="UP000682358"/>
    </source>
</evidence>
<evidence type="ECO:0000256" key="9">
    <source>
        <dbReference type="ARBA" id="ARBA00031580"/>
    </source>
</evidence>
<dbReference type="GO" id="GO:0003954">
    <property type="term" value="F:NADH dehydrogenase activity"/>
    <property type="evidence" value="ECO:0007669"/>
    <property type="project" value="TreeGrafter"/>
</dbReference>
<comment type="catalytic activity">
    <reaction evidence="12">
        <text>a quinone + NADH + 5 H(+)(in) = a quinol + NAD(+) + 4 H(+)(out)</text>
        <dbReference type="Rhea" id="RHEA:57888"/>
        <dbReference type="ChEBI" id="CHEBI:15378"/>
        <dbReference type="ChEBI" id="CHEBI:24646"/>
        <dbReference type="ChEBI" id="CHEBI:57540"/>
        <dbReference type="ChEBI" id="CHEBI:57945"/>
        <dbReference type="ChEBI" id="CHEBI:132124"/>
    </reaction>
</comment>
<evidence type="ECO:0000256" key="2">
    <source>
        <dbReference type="ARBA" id="ARBA00019898"/>
    </source>
</evidence>
<comment type="subunit">
    <text evidence="8">Composed of 13 different subunits. Subunits NuoCD, E, F, and G constitute the peripheral sector of the complex.</text>
</comment>
<comment type="cofactor">
    <cofactor evidence="11">
        <name>[2Fe-2S] cluster</name>
        <dbReference type="ChEBI" id="CHEBI:190135"/>
    </cofactor>
</comment>
<reference evidence="13" key="1">
    <citation type="submission" date="2021-06" db="EMBL/GenBank/DDBJ databases">
        <title>Emergence of genetically related NDM-1-producing Providencia rettgeri strains in Argentina.</title>
        <authorList>
            <person name="Pasteran F."/>
            <person name="Meo A."/>
            <person name="Gomez S."/>
            <person name="Derdoy L."/>
            <person name="Albronoz E."/>
            <person name="Faccone D."/>
            <person name="Guerriero L."/>
            <person name="Archuby D."/>
            <person name="Tarzia A."/>
            <person name="Lopez M."/>
            <person name="Corso A."/>
        </authorList>
    </citation>
    <scope>NUCLEOTIDE SEQUENCE</scope>
    <source>
        <strain evidence="13">PreM15628</strain>
    </source>
</reference>
<dbReference type="AlphaFoldDB" id="A0AAJ4TJS9"/>
<keyword evidence="4" id="KW-0874">Quinone</keyword>
<keyword evidence="6" id="KW-0408">Iron</keyword>
<evidence type="ECO:0000313" key="13">
    <source>
        <dbReference type="EMBL" id="QWQ22223.2"/>
    </source>
</evidence>
<dbReference type="GO" id="GO:0051537">
    <property type="term" value="F:2 iron, 2 sulfur cluster binding"/>
    <property type="evidence" value="ECO:0007669"/>
    <property type="project" value="UniProtKB-KW"/>
</dbReference>
<evidence type="ECO:0000256" key="1">
    <source>
        <dbReference type="ARBA" id="ARBA00010643"/>
    </source>
</evidence>
<dbReference type="FunFam" id="3.40.30.10:FF:000015">
    <property type="entry name" value="NADH-quinone oxidoreductase subunit E"/>
    <property type="match status" value="1"/>
</dbReference>
<keyword evidence="3" id="KW-0001">2Fe-2S</keyword>
<evidence type="ECO:0000256" key="8">
    <source>
        <dbReference type="ARBA" id="ARBA00026021"/>
    </source>
</evidence>
<evidence type="ECO:0000256" key="11">
    <source>
        <dbReference type="ARBA" id="ARBA00034078"/>
    </source>
</evidence>
<dbReference type="EMBL" id="CP076405">
    <property type="protein sequence ID" value="QWQ22223.2"/>
    <property type="molecule type" value="Genomic_DNA"/>
</dbReference>
<dbReference type="InterPro" id="IPR036249">
    <property type="entry name" value="Thioredoxin-like_sf"/>
</dbReference>
<dbReference type="FunFam" id="1.10.10.1590:FF:000001">
    <property type="entry name" value="NADH-quinone oxidoreductase subunit E"/>
    <property type="match status" value="1"/>
</dbReference>
<protein>
    <recommendedName>
        <fullName evidence="2">NADH-quinone oxidoreductase subunit E</fullName>
    </recommendedName>
    <alternativeName>
        <fullName evidence="9">NADH dehydrogenase I subunit E</fullName>
    </alternativeName>
    <alternativeName>
        <fullName evidence="10">NDH-1 subunit E</fullName>
    </alternativeName>
</protein>
<evidence type="ECO:0000256" key="12">
    <source>
        <dbReference type="ARBA" id="ARBA00047712"/>
    </source>
</evidence>
<gene>
    <name evidence="13" type="primary">nuoE</name>
    <name evidence="13" type="ORF">KOF27_07885</name>
</gene>
<dbReference type="NCBIfam" id="NF005722">
    <property type="entry name" value="PRK07539.1-2"/>
    <property type="match status" value="1"/>
</dbReference>
<dbReference type="GO" id="GO:0048038">
    <property type="term" value="F:quinone binding"/>
    <property type="evidence" value="ECO:0007669"/>
    <property type="project" value="UniProtKB-KW"/>
</dbReference>
<keyword evidence="7" id="KW-0411">Iron-sulfur</keyword>
<evidence type="ECO:0000256" key="10">
    <source>
        <dbReference type="ARBA" id="ARBA00032788"/>
    </source>
</evidence>
<dbReference type="PROSITE" id="PS01099">
    <property type="entry name" value="COMPLEX1_24K"/>
    <property type="match status" value="1"/>
</dbReference>
<evidence type="ECO:0000256" key="7">
    <source>
        <dbReference type="ARBA" id="ARBA00023014"/>
    </source>
</evidence>
<evidence type="ECO:0000256" key="3">
    <source>
        <dbReference type="ARBA" id="ARBA00022714"/>
    </source>
</evidence>
<name>A0AAJ4TJS9_PRORE</name>
<dbReference type="PANTHER" id="PTHR10371:SF3">
    <property type="entry name" value="NADH DEHYDROGENASE [UBIQUINONE] FLAVOPROTEIN 2, MITOCHONDRIAL"/>
    <property type="match status" value="1"/>
</dbReference>